<keyword evidence="2" id="KW-1185">Reference proteome</keyword>
<dbReference type="EMBL" id="JXTC01000252">
    <property type="protein sequence ID" value="PON76114.1"/>
    <property type="molecule type" value="Genomic_DNA"/>
</dbReference>
<gene>
    <name evidence="1" type="ORF">TorRG33x02_243160</name>
</gene>
<feature type="non-terminal residue" evidence="1">
    <location>
        <position position="1"/>
    </location>
</feature>
<dbReference type="InParanoid" id="A0A2P5DS53"/>
<sequence length="64" mass="7071">FRSSLINVGLNLDTIVQKLAIDESFGNGTRKKHSHVQSQLPTAKKEFAVACVQMRDAAMKDNVL</sequence>
<dbReference type="AlphaFoldDB" id="A0A2P5DS53"/>
<accession>A0A2P5DS53</accession>
<name>A0A2P5DS53_TREOI</name>
<dbReference type="OrthoDB" id="10284077at2759"/>
<evidence type="ECO:0000313" key="2">
    <source>
        <dbReference type="Proteomes" id="UP000237000"/>
    </source>
</evidence>
<protein>
    <submittedName>
        <fullName evidence="1">Uncharacterized protein</fullName>
    </submittedName>
</protein>
<organism evidence="1 2">
    <name type="scientific">Trema orientale</name>
    <name type="common">Charcoal tree</name>
    <name type="synonym">Celtis orientalis</name>
    <dbReference type="NCBI Taxonomy" id="63057"/>
    <lineage>
        <taxon>Eukaryota</taxon>
        <taxon>Viridiplantae</taxon>
        <taxon>Streptophyta</taxon>
        <taxon>Embryophyta</taxon>
        <taxon>Tracheophyta</taxon>
        <taxon>Spermatophyta</taxon>
        <taxon>Magnoliopsida</taxon>
        <taxon>eudicotyledons</taxon>
        <taxon>Gunneridae</taxon>
        <taxon>Pentapetalae</taxon>
        <taxon>rosids</taxon>
        <taxon>fabids</taxon>
        <taxon>Rosales</taxon>
        <taxon>Cannabaceae</taxon>
        <taxon>Trema</taxon>
    </lineage>
</organism>
<reference evidence="2" key="1">
    <citation type="submission" date="2016-06" db="EMBL/GenBank/DDBJ databases">
        <title>Parallel loss of symbiosis genes in relatives of nitrogen-fixing non-legume Parasponia.</title>
        <authorList>
            <person name="Van Velzen R."/>
            <person name="Holmer R."/>
            <person name="Bu F."/>
            <person name="Rutten L."/>
            <person name="Van Zeijl A."/>
            <person name="Liu W."/>
            <person name="Santuari L."/>
            <person name="Cao Q."/>
            <person name="Sharma T."/>
            <person name="Shen D."/>
            <person name="Roswanjaya Y."/>
            <person name="Wardhani T."/>
            <person name="Kalhor M.S."/>
            <person name="Jansen J."/>
            <person name="Van den Hoogen J."/>
            <person name="Gungor B."/>
            <person name="Hartog M."/>
            <person name="Hontelez J."/>
            <person name="Verver J."/>
            <person name="Yang W.-C."/>
            <person name="Schijlen E."/>
            <person name="Repin R."/>
            <person name="Schilthuizen M."/>
            <person name="Schranz E."/>
            <person name="Heidstra R."/>
            <person name="Miyata K."/>
            <person name="Fedorova E."/>
            <person name="Kohlen W."/>
            <person name="Bisseling T."/>
            <person name="Smit S."/>
            <person name="Geurts R."/>
        </authorList>
    </citation>
    <scope>NUCLEOTIDE SEQUENCE [LARGE SCALE GENOMIC DNA]</scope>
    <source>
        <strain evidence="2">cv. RG33-2</strain>
    </source>
</reference>
<evidence type="ECO:0000313" key="1">
    <source>
        <dbReference type="EMBL" id="PON76114.1"/>
    </source>
</evidence>
<dbReference type="Proteomes" id="UP000237000">
    <property type="component" value="Unassembled WGS sequence"/>
</dbReference>
<proteinExistence type="predicted"/>
<comment type="caution">
    <text evidence="1">The sequence shown here is derived from an EMBL/GenBank/DDBJ whole genome shotgun (WGS) entry which is preliminary data.</text>
</comment>